<evidence type="ECO:0000256" key="6">
    <source>
        <dbReference type="SAM" id="Phobius"/>
    </source>
</evidence>
<dbReference type="RefSeq" id="WP_076756886.1">
    <property type="nucleotide sequence ID" value="NZ_FTPL01000001.1"/>
</dbReference>
<keyword evidence="8" id="KW-1185">Reference proteome</keyword>
<keyword evidence="5 6" id="KW-0472">Membrane</keyword>
<evidence type="ECO:0000256" key="2">
    <source>
        <dbReference type="ARBA" id="ARBA00022475"/>
    </source>
</evidence>
<dbReference type="PANTHER" id="PTHR43652">
    <property type="entry name" value="BASIC AMINO ACID ANTIPORTER YFCC-RELATED"/>
    <property type="match status" value="1"/>
</dbReference>
<evidence type="ECO:0000256" key="3">
    <source>
        <dbReference type="ARBA" id="ARBA00022692"/>
    </source>
</evidence>
<feature type="transmembrane region" description="Helical" evidence="6">
    <location>
        <begin position="201"/>
        <end position="220"/>
    </location>
</feature>
<reference evidence="8" key="1">
    <citation type="submission" date="2017-01" db="EMBL/GenBank/DDBJ databases">
        <authorList>
            <person name="Varghese N."/>
            <person name="Submissions S."/>
        </authorList>
    </citation>
    <scope>NUCLEOTIDE SEQUENCE [LARGE SCALE GENOMIC DNA]</scope>
    <source>
        <strain evidence="8">MNA4</strain>
    </source>
</reference>
<dbReference type="InterPro" id="IPR051679">
    <property type="entry name" value="DASS-Related_Transporters"/>
</dbReference>
<feature type="transmembrane region" description="Helical" evidence="6">
    <location>
        <begin position="445"/>
        <end position="469"/>
    </location>
</feature>
<protein>
    <submittedName>
        <fullName evidence="7">Uncharacterized membrane protein YfcC, ion transporter superfamily</fullName>
    </submittedName>
</protein>
<dbReference type="GO" id="GO:0005886">
    <property type="term" value="C:plasma membrane"/>
    <property type="evidence" value="ECO:0007669"/>
    <property type="project" value="UniProtKB-SubCell"/>
</dbReference>
<dbReference type="EMBL" id="FTPL01000001">
    <property type="protein sequence ID" value="SIT70579.1"/>
    <property type="molecule type" value="Genomic_DNA"/>
</dbReference>
<name>A0A1U7PMH8_9BACI</name>
<comment type="subcellular location">
    <subcellularLocation>
        <location evidence="1">Cell membrane</location>
        <topology evidence="1">Multi-pass membrane protein</topology>
    </subcellularLocation>
</comment>
<dbReference type="Proteomes" id="UP000187550">
    <property type="component" value="Unassembled WGS sequence"/>
</dbReference>
<feature type="transmembrane region" description="Helical" evidence="6">
    <location>
        <begin position="169"/>
        <end position="189"/>
    </location>
</feature>
<dbReference type="Pfam" id="PF03606">
    <property type="entry name" value="DcuC"/>
    <property type="match status" value="1"/>
</dbReference>
<evidence type="ECO:0000256" key="1">
    <source>
        <dbReference type="ARBA" id="ARBA00004651"/>
    </source>
</evidence>
<proteinExistence type="predicted"/>
<feature type="transmembrane region" description="Helical" evidence="6">
    <location>
        <begin position="320"/>
        <end position="339"/>
    </location>
</feature>
<feature type="transmembrane region" description="Helical" evidence="6">
    <location>
        <begin position="421"/>
        <end position="439"/>
    </location>
</feature>
<dbReference type="STRING" id="550447.SAMN05428946_0624"/>
<feature type="transmembrane region" description="Helical" evidence="6">
    <location>
        <begin position="257"/>
        <end position="277"/>
    </location>
</feature>
<organism evidence="7 8">
    <name type="scientific">Edaphobacillus lindanitolerans</name>
    <dbReference type="NCBI Taxonomy" id="550447"/>
    <lineage>
        <taxon>Bacteria</taxon>
        <taxon>Bacillati</taxon>
        <taxon>Bacillota</taxon>
        <taxon>Bacilli</taxon>
        <taxon>Bacillales</taxon>
        <taxon>Bacillaceae</taxon>
        <taxon>Edaphobacillus</taxon>
    </lineage>
</organism>
<evidence type="ECO:0000256" key="5">
    <source>
        <dbReference type="ARBA" id="ARBA00023136"/>
    </source>
</evidence>
<keyword evidence="3 6" id="KW-0812">Transmembrane</keyword>
<feature type="transmembrane region" description="Helical" evidence="6">
    <location>
        <begin position="19"/>
        <end position="36"/>
    </location>
</feature>
<dbReference type="PANTHER" id="PTHR43652:SF6">
    <property type="entry name" value="ARGININE REPRESSOR"/>
    <property type="match status" value="1"/>
</dbReference>
<sequence length="470" mass="50568">MSDGPGTGERKQRWIPHTYAILLGIMVLAALMSYIIPAGEFERIEQDGQTIVVQGSYQQIEQHPVGPFALFKAIPKGMSAASQIVFYIFLVGGAFGIIRATGAIEAGIGKIVHRLENKEKLLIPVTMFVFSVLGATIGMSEESIIFVPIGIAVARALGFDAVTGTAMVAMGAAAGFAGGMLNPFTVGIAQSIAELKVFSGIVFRSCVYVIILGFGIWYVMRYADKVKKDPAKGVMFDIEEKLKQEDSRKAADEFQQFSWRHAMVFLFLAAGLSVNVYGVFKWDWFLTELTASFLIIGFASGLVGKLGINGTFDAFIDGMKVIAFGAIIVGFARAILIIMEEGYIIDTVINTLAGLIGSLPSTLNAVGMYFVQVIINFFIPSGSGQAATTMPIMTPLADLLGMERQVAVLAYQYGDAITNSIIPTSASLMGYLAVAGIPYERWVKFVWKLIAGWLIIALIALVAAVVLGIS</sequence>
<dbReference type="InterPro" id="IPR018385">
    <property type="entry name" value="C4_dicarb_anaerob_car-like"/>
</dbReference>
<evidence type="ECO:0000313" key="7">
    <source>
        <dbReference type="EMBL" id="SIT70579.1"/>
    </source>
</evidence>
<feature type="transmembrane region" description="Helical" evidence="6">
    <location>
        <begin position="121"/>
        <end position="138"/>
    </location>
</feature>
<dbReference type="OrthoDB" id="255482at2"/>
<evidence type="ECO:0000256" key="4">
    <source>
        <dbReference type="ARBA" id="ARBA00022989"/>
    </source>
</evidence>
<feature type="transmembrane region" description="Helical" evidence="6">
    <location>
        <begin position="289"/>
        <end position="308"/>
    </location>
</feature>
<accession>A0A1U7PMH8</accession>
<gene>
    <name evidence="7" type="ORF">SAMN05428946_0624</name>
</gene>
<evidence type="ECO:0000313" key="8">
    <source>
        <dbReference type="Proteomes" id="UP000187550"/>
    </source>
</evidence>
<keyword evidence="2" id="KW-1003">Cell membrane</keyword>
<dbReference type="AlphaFoldDB" id="A0A1U7PMH8"/>
<keyword evidence="4 6" id="KW-1133">Transmembrane helix</keyword>
<feature type="transmembrane region" description="Helical" evidence="6">
    <location>
        <begin position="80"/>
        <end position="100"/>
    </location>
</feature>